<dbReference type="Gene3D" id="3.40.462.20">
    <property type="match status" value="1"/>
</dbReference>
<evidence type="ECO:0000256" key="1">
    <source>
        <dbReference type="ARBA" id="ARBA00005466"/>
    </source>
</evidence>
<evidence type="ECO:0000313" key="6">
    <source>
        <dbReference type="Proteomes" id="UP000799777"/>
    </source>
</evidence>
<dbReference type="Proteomes" id="UP000799777">
    <property type="component" value="Unassembled WGS sequence"/>
</dbReference>
<protein>
    <submittedName>
        <fullName evidence="5">FAD-binding domain-containing protein</fullName>
    </submittedName>
</protein>
<keyword evidence="3" id="KW-0732">Signal</keyword>
<feature type="domain" description="FAD-binding PCMH-type" evidence="4">
    <location>
        <begin position="107"/>
        <end position="289"/>
    </location>
</feature>
<evidence type="ECO:0000256" key="3">
    <source>
        <dbReference type="SAM" id="SignalP"/>
    </source>
</evidence>
<gene>
    <name evidence="5" type="ORF">EK21DRAFT_98038</name>
</gene>
<name>A0A9P4LPY7_9PLEO</name>
<keyword evidence="6" id="KW-1185">Reference proteome</keyword>
<dbReference type="EMBL" id="ML978165">
    <property type="protein sequence ID" value="KAF2033618.1"/>
    <property type="molecule type" value="Genomic_DNA"/>
</dbReference>
<organism evidence="5 6">
    <name type="scientific">Setomelanomma holmii</name>
    <dbReference type="NCBI Taxonomy" id="210430"/>
    <lineage>
        <taxon>Eukaryota</taxon>
        <taxon>Fungi</taxon>
        <taxon>Dikarya</taxon>
        <taxon>Ascomycota</taxon>
        <taxon>Pezizomycotina</taxon>
        <taxon>Dothideomycetes</taxon>
        <taxon>Pleosporomycetidae</taxon>
        <taxon>Pleosporales</taxon>
        <taxon>Pleosporineae</taxon>
        <taxon>Phaeosphaeriaceae</taxon>
        <taxon>Setomelanomma</taxon>
    </lineage>
</organism>
<dbReference type="InterPro" id="IPR006094">
    <property type="entry name" value="Oxid_FAD_bind_N"/>
</dbReference>
<dbReference type="AlphaFoldDB" id="A0A9P4LPY7"/>
<dbReference type="PROSITE" id="PS51387">
    <property type="entry name" value="FAD_PCMH"/>
    <property type="match status" value="1"/>
</dbReference>
<keyword evidence="2" id="KW-0560">Oxidoreductase</keyword>
<reference evidence="5" key="1">
    <citation type="journal article" date="2020" name="Stud. Mycol.">
        <title>101 Dothideomycetes genomes: a test case for predicting lifestyles and emergence of pathogens.</title>
        <authorList>
            <person name="Haridas S."/>
            <person name="Albert R."/>
            <person name="Binder M."/>
            <person name="Bloem J."/>
            <person name="Labutti K."/>
            <person name="Salamov A."/>
            <person name="Andreopoulos B."/>
            <person name="Baker S."/>
            <person name="Barry K."/>
            <person name="Bills G."/>
            <person name="Bluhm B."/>
            <person name="Cannon C."/>
            <person name="Castanera R."/>
            <person name="Culley D."/>
            <person name="Daum C."/>
            <person name="Ezra D."/>
            <person name="Gonzalez J."/>
            <person name="Henrissat B."/>
            <person name="Kuo A."/>
            <person name="Liang C."/>
            <person name="Lipzen A."/>
            <person name="Lutzoni F."/>
            <person name="Magnuson J."/>
            <person name="Mondo S."/>
            <person name="Nolan M."/>
            <person name="Ohm R."/>
            <person name="Pangilinan J."/>
            <person name="Park H.-J."/>
            <person name="Ramirez L."/>
            <person name="Alfaro M."/>
            <person name="Sun H."/>
            <person name="Tritt A."/>
            <person name="Yoshinaga Y."/>
            <person name="Zwiers L.-H."/>
            <person name="Turgeon B."/>
            <person name="Goodwin S."/>
            <person name="Spatafora J."/>
            <person name="Crous P."/>
            <person name="Grigoriev I."/>
        </authorList>
    </citation>
    <scope>NUCLEOTIDE SEQUENCE</scope>
    <source>
        <strain evidence="5">CBS 110217</strain>
    </source>
</reference>
<dbReference type="InterPro" id="IPR036318">
    <property type="entry name" value="FAD-bd_PCMH-like_sf"/>
</dbReference>
<evidence type="ECO:0000259" key="4">
    <source>
        <dbReference type="PROSITE" id="PS51387"/>
    </source>
</evidence>
<accession>A0A9P4LPY7</accession>
<dbReference type="OrthoDB" id="9983560at2759"/>
<dbReference type="Gene3D" id="3.30.465.10">
    <property type="match status" value="2"/>
</dbReference>
<dbReference type="GO" id="GO:0016491">
    <property type="term" value="F:oxidoreductase activity"/>
    <property type="evidence" value="ECO:0007669"/>
    <property type="project" value="UniProtKB-KW"/>
</dbReference>
<dbReference type="PANTHER" id="PTHR13878:SF91">
    <property type="entry name" value="FAD BINDING DOMAIN PROTEIN (AFU_ORTHOLOGUE AFUA_6G12070)-RELATED"/>
    <property type="match status" value="1"/>
</dbReference>
<dbReference type="InterPro" id="IPR050432">
    <property type="entry name" value="FAD-linked_Oxidoreductases_BP"/>
</dbReference>
<dbReference type="Pfam" id="PF01565">
    <property type="entry name" value="FAD_binding_4"/>
    <property type="match status" value="1"/>
</dbReference>
<dbReference type="PANTHER" id="PTHR13878">
    <property type="entry name" value="GULONOLACTONE OXIDASE"/>
    <property type="match status" value="1"/>
</dbReference>
<dbReference type="Pfam" id="PF08031">
    <property type="entry name" value="BBE"/>
    <property type="match status" value="1"/>
</dbReference>
<dbReference type="GO" id="GO:0071949">
    <property type="term" value="F:FAD binding"/>
    <property type="evidence" value="ECO:0007669"/>
    <property type="project" value="InterPro"/>
</dbReference>
<comment type="caution">
    <text evidence="5">The sequence shown here is derived from an EMBL/GenBank/DDBJ whole genome shotgun (WGS) entry which is preliminary data.</text>
</comment>
<feature type="chain" id="PRO_5040354192" evidence="3">
    <location>
        <begin position="17"/>
        <end position="544"/>
    </location>
</feature>
<proteinExistence type="inferred from homology"/>
<dbReference type="InterPro" id="IPR016169">
    <property type="entry name" value="FAD-bd_PCMH_sub2"/>
</dbReference>
<dbReference type="InterPro" id="IPR012951">
    <property type="entry name" value="BBE"/>
</dbReference>
<evidence type="ECO:0000256" key="2">
    <source>
        <dbReference type="ARBA" id="ARBA00023002"/>
    </source>
</evidence>
<evidence type="ECO:0000313" key="5">
    <source>
        <dbReference type="EMBL" id="KAF2033618.1"/>
    </source>
</evidence>
<dbReference type="InterPro" id="IPR016166">
    <property type="entry name" value="FAD-bd_PCMH"/>
</dbReference>
<sequence length="544" mass="59225">MHSHYFLSLLLVHVRSAPTTVTLDEDCKCVPGDPCWPSKSDFDALNNTLSGNLIQAVPLGSLCYKDQPDDDTEACKTVRGSWFSSTFHALDPISIGDVTAGSKGYSIGSYPVYSVNATSEDHVVAAIKVAKEKNVRLNVKSTGHSYQGRTTAFGSLSVWTHYMRGIQYHDNFIPESCPRNSRQMAFTIAAGMRGREVYEATAKYNAVVVAGSPEEVGIVGHFSSGGHGPLPSDYGLAIDNVLEVRIVTPDGELCTANLCVNSDLFWALRGGGRGTFGVMTFVTMKAYPLPQGTRHNFALSGLNASNQTAFWDLVAYIMSELPRMKAAGLEGYSFILPPAAVPGAVSWTWEWGFNLFNKPNGTSEALFAPIKAKLDPLNGTVIYYQSDVTCGVTLGSCLRPASVLQELAAPAPGQSMAGQTGRDGSVSVIPAWADTVIHFIISEGFRDNDKFTEAQPVFDRMTYEQVKLLKGMAPESGAYQNEGDPLDPNWQYDFYGPDYARLNEIKQVNDPDPVLWCISCVGSEEWAPDETGRLCKRPWADLDA</sequence>
<comment type="similarity">
    <text evidence="1">Belongs to the oxygen-dependent FAD-linked oxidoreductase family.</text>
</comment>
<feature type="signal peptide" evidence="3">
    <location>
        <begin position="1"/>
        <end position="16"/>
    </location>
</feature>
<dbReference type="SUPFAM" id="SSF56176">
    <property type="entry name" value="FAD-binding/transporter-associated domain-like"/>
    <property type="match status" value="1"/>
</dbReference>